<evidence type="ECO:0000259" key="16">
    <source>
        <dbReference type="PROSITE" id="PS01180"/>
    </source>
</evidence>
<evidence type="ECO:0000256" key="11">
    <source>
        <dbReference type="ARBA" id="ARBA00023180"/>
    </source>
</evidence>
<keyword evidence="3" id="KW-0245">EGF-like domain</keyword>
<comment type="caution">
    <text evidence="13">Lacks conserved residue(s) required for the propagation of feature annotation.</text>
</comment>
<dbReference type="EMBL" id="CMVM020000059">
    <property type="status" value="NOT_ANNOTATED_CDS"/>
    <property type="molecule type" value="Genomic_DNA"/>
</dbReference>
<dbReference type="Proteomes" id="UP000024404">
    <property type="component" value="Unassembled WGS sequence"/>
</dbReference>
<dbReference type="SUPFAM" id="SSF55486">
    <property type="entry name" value="Metalloproteases ('zincins'), catalytic domain"/>
    <property type="match status" value="1"/>
</dbReference>
<feature type="chain" id="PRO_5035967172" description="Zinc metalloproteinase" evidence="12 15">
    <location>
        <begin position="27"/>
        <end position="467"/>
    </location>
</feature>
<dbReference type="EnsemblMetazoa" id="OVOC1907.1">
    <property type="protein sequence ID" value="OVOC1907.1"/>
    <property type="gene ID" value="WBGene00238716"/>
</dbReference>
<feature type="active site" evidence="14">
    <location>
        <position position="205"/>
    </location>
</feature>
<evidence type="ECO:0000256" key="15">
    <source>
        <dbReference type="RuleBase" id="RU361183"/>
    </source>
</evidence>
<organism evidence="18 19">
    <name type="scientific">Onchocerca volvulus</name>
    <dbReference type="NCBI Taxonomy" id="6282"/>
    <lineage>
        <taxon>Eukaryota</taxon>
        <taxon>Metazoa</taxon>
        <taxon>Ecdysozoa</taxon>
        <taxon>Nematoda</taxon>
        <taxon>Chromadorea</taxon>
        <taxon>Rhabditida</taxon>
        <taxon>Spirurina</taxon>
        <taxon>Spiruromorpha</taxon>
        <taxon>Filarioidea</taxon>
        <taxon>Onchocercidae</taxon>
        <taxon>Onchocerca</taxon>
    </lineage>
</organism>
<dbReference type="InterPro" id="IPR017050">
    <property type="entry name" value="Metallopeptidase_nem"/>
</dbReference>
<accession>A0A8R1TPZ2</accession>
<keyword evidence="5 14" id="KW-0479">Metal-binding</keyword>
<keyword evidence="2 12" id="KW-0964">Secreted</keyword>
<dbReference type="Pfam" id="PF01400">
    <property type="entry name" value="Astacin"/>
    <property type="match status" value="1"/>
</dbReference>
<proteinExistence type="predicted"/>
<evidence type="ECO:0000259" key="17">
    <source>
        <dbReference type="PROSITE" id="PS51864"/>
    </source>
</evidence>
<keyword evidence="9 14" id="KW-0482">Metalloprotease</keyword>
<dbReference type="PROSITE" id="PS00022">
    <property type="entry name" value="EGF_1"/>
    <property type="match status" value="1"/>
</dbReference>
<dbReference type="PIRSF" id="PIRSF036365">
    <property type="entry name" value="Astacin_nematoda"/>
    <property type="match status" value="1"/>
</dbReference>
<dbReference type="InterPro" id="IPR024079">
    <property type="entry name" value="MetalloPept_cat_dom_sf"/>
</dbReference>
<sequence length="467" mass="53950">MHYFATKQMMVVPIILISSLCHITSAMISPALRDKHPENVPDKINIEGNVIDNNLDEMIPTDGTFDQNLGDNIQIIEGDIMLTKQQQEELYNRTIEFIFSNQPNITIRNKRQAYNVENYFWENGIVPYRFDAKLSQYAKNIIKKSMQVWESNTCIKFIPANNKKSALVFMRGTGCSSYIGHMQHWTKQPVSIGYNCEHIHTISHEIGHALGFLHTHTRADRDQYIWIKFNNIQGGLASNFMRTSQRDNHNYGLPYDYGSVMHYSKKAFTSNSDLTIVPRTSLYEDTMGSGTGPTFIDILMMNMHYKCLDYCKDSIRCMNNGYPHPRDCNKCMCPSGYGGQYCERRPESPNCGENLRATYEWQILDAKMGNYRYSDEMSYCHWWIEAGKNDIIEVKVESLSGTCSEGCIYGGLEIKANSDKRLTGYRFCCRRSNGKVMETEGPLLPVILFNRKEYTQAEISYRIKRRR</sequence>
<dbReference type="InterPro" id="IPR000742">
    <property type="entry name" value="EGF"/>
</dbReference>
<comment type="cofactor">
    <cofactor evidence="14 15">
        <name>Zn(2+)</name>
        <dbReference type="ChEBI" id="CHEBI:29105"/>
    </cofactor>
    <text evidence="14 15">Binds 1 zinc ion per subunit.</text>
</comment>
<dbReference type="PANTHER" id="PTHR10127:SF780">
    <property type="entry name" value="METALLOENDOPEPTIDASE"/>
    <property type="match status" value="1"/>
</dbReference>
<protein>
    <recommendedName>
        <fullName evidence="12">Zinc metalloproteinase</fullName>
    </recommendedName>
</protein>
<evidence type="ECO:0000256" key="7">
    <source>
        <dbReference type="ARBA" id="ARBA00022801"/>
    </source>
</evidence>
<dbReference type="PANTHER" id="PTHR10127">
    <property type="entry name" value="DISCOIDIN, CUB, EGF, LAMININ , AND ZINC METALLOPROTEASE DOMAIN CONTAINING"/>
    <property type="match status" value="1"/>
</dbReference>
<reference evidence="18" key="2">
    <citation type="submission" date="2022-06" db="UniProtKB">
        <authorList>
            <consortium name="EnsemblMetazoa"/>
        </authorList>
    </citation>
    <scope>IDENTIFICATION</scope>
</reference>
<evidence type="ECO:0000256" key="9">
    <source>
        <dbReference type="ARBA" id="ARBA00023049"/>
    </source>
</evidence>
<dbReference type="PROSITE" id="PS01186">
    <property type="entry name" value="EGF_2"/>
    <property type="match status" value="1"/>
</dbReference>
<evidence type="ECO:0000256" key="13">
    <source>
        <dbReference type="PROSITE-ProRule" id="PRU00059"/>
    </source>
</evidence>
<keyword evidence="11" id="KW-0325">Glycoprotein</keyword>
<evidence type="ECO:0000256" key="2">
    <source>
        <dbReference type="ARBA" id="ARBA00022525"/>
    </source>
</evidence>
<evidence type="ECO:0000313" key="18">
    <source>
        <dbReference type="EnsemblMetazoa" id="OVOC1907.1"/>
    </source>
</evidence>
<dbReference type="InterPro" id="IPR035914">
    <property type="entry name" value="Sperma_CUB_dom_sf"/>
</dbReference>
<dbReference type="GO" id="GO:0008270">
    <property type="term" value="F:zinc ion binding"/>
    <property type="evidence" value="ECO:0007669"/>
    <property type="project" value="UniProtKB-UniRule"/>
</dbReference>
<reference evidence="19" key="1">
    <citation type="submission" date="2013-10" db="EMBL/GenBank/DDBJ databases">
        <title>Genome sequencing of Onchocerca volvulus.</title>
        <authorList>
            <person name="Cotton J."/>
            <person name="Tsai J."/>
            <person name="Stanley E."/>
            <person name="Tracey A."/>
            <person name="Holroyd N."/>
            <person name="Lustigman S."/>
            <person name="Berriman M."/>
        </authorList>
    </citation>
    <scope>NUCLEOTIDE SEQUENCE</scope>
</reference>
<feature type="domain" description="Peptidase M12A" evidence="17">
    <location>
        <begin position="112"/>
        <end position="312"/>
    </location>
</feature>
<evidence type="ECO:0000256" key="14">
    <source>
        <dbReference type="PROSITE-ProRule" id="PRU01211"/>
    </source>
</evidence>
<dbReference type="AlphaFoldDB" id="A0A8R1TPZ2"/>
<evidence type="ECO:0000256" key="8">
    <source>
        <dbReference type="ARBA" id="ARBA00022833"/>
    </source>
</evidence>
<keyword evidence="4 14" id="KW-0645">Protease</keyword>
<feature type="binding site" evidence="14">
    <location>
        <position position="208"/>
    </location>
    <ligand>
        <name>Zn(2+)</name>
        <dbReference type="ChEBI" id="CHEBI:29105"/>
        <note>catalytic</note>
    </ligand>
</feature>
<dbReference type="GO" id="GO:0005576">
    <property type="term" value="C:extracellular region"/>
    <property type="evidence" value="ECO:0007669"/>
    <property type="project" value="UniProtKB-SubCell"/>
</dbReference>
<keyword evidence="8 14" id="KW-0862">Zinc</keyword>
<keyword evidence="19" id="KW-1185">Reference proteome</keyword>
<evidence type="ECO:0000256" key="1">
    <source>
        <dbReference type="ARBA" id="ARBA00004613"/>
    </source>
</evidence>
<dbReference type="InterPro" id="IPR034035">
    <property type="entry name" value="Astacin-like_dom"/>
</dbReference>
<evidence type="ECO:0000256" key="5">
    <source>
        <dbReference type="ARBA" id="ARBA00022723"/>
    </source>
</evidence>
<feature type="binding site" evidence="14">
    <location>
        <position position="204"/>
    </location>
    <ligand>
        <name>Zn(2+)</name>
        <dbReference type="ChEBI" id="CHEBI:29105"/>
        <note>catalytic</note>
    </ligand>
</feature>
<feature type="domain" description="CUB" evidence="16">
    <location>
        <begin position="351"/>
        <end position="467"/>
    </location>
</feature>
<keyword evidence="7 14" id="KW-0378">Hydrolase</keyword>
<dbReference type="PROSITE" id="PS01180">
    <property type="entry name" value="CUB"/>
    <property type="match status" value="1"/>
</dbReference>
<feature type="binding site" evidence="14">
    <location>
        <position position="214"/>
    </location>
    <ligand>
        <name>Zn(2+)</name>
        <dbReference type="ChEBI" id="CHEBI:29105"/>
        <note>catalytic</note>
    </ligand>
</feature>
<dbReference type="SMART" id="SM00235">
    <property type="entry name" value="ZnMc"/>
    <property type="match status" value="1"/>
</dbReference>
<evidence type="ECO:0000256" key="6">
    <source>
        <dbReference type="ARBA" id="ARBA00022729"/>
    </source>
</evidence>
<dbReference type="CDD" id="cd04280">
    <property type="entry name" value="ZnMc_astacin_like"/>
    <property type="match status" value="1"/>
</dbReference>
<feature type="signal peptide" evidence="12 15">
    <location>
        <begin position="1"/>
        <end position="26"/>
    </location>
</feature>
<dbReference type="SUPFAM" id="SSF49854">
    <property type="entry name" value="Spermadhesin, CUB domain"/>
    <property type="match status" value="1"/>
</dbReference>
<dbReference type="InterPro" id="IPR000859">
    <property type="entry name" value="CUB_dom"/>
</dbReference>
<evidence type="ECO:0000256" key="10">
    <source>
        <dbReference type="ARBA" id="ARBA00023157"/>
    </source>
</evidence>
<evidence type="ECO:0000256" key="12">
    <source>
        <dbReference type="PIRNR" id="PIRNR036365"/>
    </source>
</evidence>
<keyword evidence="6 12" id="KW-0732">Signal</keyword>
<dbReference type="GO" id="GO:0018996">
    <property type="term" value="P:molting cycle, collagen and cuticulin-based cuticle"/>
    <property type="evidence" value="ECO:0007669"/>
    <property type="project" value="InterPro"/>
</dbReference>
<dbReference type="InterPro" id="IPR001506">
    <property type="entry name" value="Peptidase_M12A"/>
</dbReference>
<dbReference type="PRINTS" id="PR00480">
    <property type="entry name" value="ASTACIN"/>
</dbReference>
<name>A0A8R1TPZ2_ONCVO</name>
<evidence type="ECO:0000256" key="3">
    <source>
        <dbReference type="ARBA" id="ARBA00022536"/>
    </source>
</evidence>
<dbReference type="GO" id="GO:0006508">
    <property type="term" value="P:proteolysis"/>
    <property type="evidence" value="ECO:0007669"/>
    <property type="project" value="UniProtKB-KW"/>
</dbReference>
<dbReference type="GO" id="GO:0004222">
    <property type="term" value="F:metalloendopeptidase activity"/>
    <property type="evidence" value="ECO:0007669"/>
    <property type="project" value="UniProtKB-UniRule"/>
</dbReference>
<evidence type="ECO:0000313" key="19">
    <source>
        <dbReference type="Proteomes" id="UP000024404"/>
    </source>
</evidence>
<comment type="subcellular location">
    <subcellularLocation>
        <location evidence="1 12">Secreted</location>
    </subcellularLocation>
</comment>
<dbReference type="OMA" id="NCEHIHT"/>
<evidence type="ECO:0000256" key="4">
    <source>
        <dbReference type="ARBA" id="ARBA00022670"/>
    </source>
</evidence>
<keyword evidence="10" id="KW-1015">Disulfide bond</keyword>
<dbReference type="PROSITE" id="PS51864">
    <property type="entry name" value="ASTACIN"/>
    <property type="match status" value="1"/>
</dbReference>
<dbReference type="Gene3D" id="3.40.390.10">
    <property type="entry name" value="Collagenase (Catalytic Domain)"/>
    <property type="match status" value="1"/>
</dbReference>
<dbReference type="InterPro" id="IPR006026">
    <property type="entry name" value="Peptidase_Metallo"/>
</dbReference>